<evidence type="ECO:0000256" key="4">
    <source>
        <dbReference type="SAM" id="Coils"/>
    </source>
</evidence>
<accession>A0A7J3SK96</accession>
<comment type="caution">
    <text evidence="5">The sequence shown here is derived from an EMBL/GenBank/DDBJ whole genome shotgun (WGS) entry which is preliminary data.</text>
</comment>
<protein>
    <recommendedName>
        <fullName evidence="3">DNA-binding protein ENW83_00750</fullName>
    </recommendedName>
</protein>
<evidence type="ECO:0000313" key="5">
    <source>
        <dbReference type="EMBL" id="HGZ59723.1"/>
    </source>
</evidence>
<dbReference type="HAMAP" id="MF_00026">
    <property type="entry name" value="dsDNA_bind"/>
    <property type="match status" value="1"/>
</dbReference>
<evidence type="ECO:0000256" key="2">
    <source>
        <dbReference type="ARBA" id="ARBA00023125"/>
    </source>
</evidence>
<dbReference type="GO" id="GO:0003677">
    <property type="term" value="F:DNA binding"/>
    <property type="evidence" value="ECO:0007669"/>
    <property type="project" value="UniProtKB-UniRule"/>
</dbReference>
<dbReference type="Pfam" id="PF01984">
    <property type="entry name" value="dsDNA_bind"/>
    <property type="match status" value="1"/>
</dbReference>
<dbReference type="Gene3D" id="1.10.8.140">
    <property type="entry name" value="PDCD5-like"/>
    <property type="match status" value="1"/>
</dbReference>
<evidence type="ECO:0000256" key="1">
    <source>
        <dbReference type="ARBA" id="ARBA00010490"/>
    </source>
</evidence>
<feature type="coiled-coil region" evidence="4">
    <location>
        <begin position="11"/>
        <end position="47"/>
    </location>
</feature>
<keyword evidence="2 3" id="KW-0238">DNA-binding</keyword>
<organism evidence="5">
    <name type="scientific">Fervidicoccus fontis</name>
    <dbReference type="NCBI Taxonomy" id="683846"/>
    <lineage>
        <taxon>Archaea</taxon>
        <taxon>Thermoproteota</taxon>
        <taxon>Thermoprotei</taxon>
        <taxon>Fervidicoccales</taxon>
        <taxon>Fervidicoccaceae</taxon>
        <taxon>Fervidicoccus</taxon>
    </lineage>
</organism>
<dbReference type="PANTHER" id="PTHR10840">
    <property type="entry name" value="PROGRAMMED CELL DEATH PROTEIN 5"/>
    <property type="match status" value="1"/>
</dbReference>
<dbReference type="AlphaFoldDB" id="A0A7J3SK96"/>
<name>A0A7J3SK96_9CREN</name>
<reference evidence="5" key="1">
    <citation type="journal article" date="2020" name="mSystems">
        <title>Genome- and Community-Level Interaction Insights into Carbon Utilization and Element Cycling Functions of Hydrothermarchaeota in Hydrothermal Sediment.</title>
        <authorList>
            <person name="Zhou Z."/>
            <person name="Liu Y."/>
            <person name="Xu W."/>
            <person name="Pan J."/>
            <person name="Luo Z.H."/>
            <person name="Li M."/>
        </authorList>
    </citation>
    <scope>NUCLEOTIDE SEQUENCE [LARGE SCALE GENOMIC DNA]</scope>
    <source>
        <strain evidence="5">SpSt-885</strain>
    </source>
</reference>
<dbReference type="InterPro" id="IPR002836">
    <property type="entry name" value="PDCD5-like"/>
</dbReference>
<dbReference type="GO" id="GO:0005829">
    <property type="term" value="C:cytosol"/>
    <property type="evidence" value="ECO:0007669"/>
    <property type="project" value="TreeGrafter"/>
</dbReference>
<evidence type="ECO:0000256" key="3">
    <source>
        <dbReference type="HAMAP-Rule" id="MF_00026"/>
    </source>
</evidence>
<keyword evidence="4" id="KW-0175">Coiled coil</keyword>
<dbReference type="SUPFAM" id="SSF46950">
    <property type="entry name" value="Double-stranded DNA-binding domain"/>
    <property type="match status" value="1"/>
</dbReference>
<dbReference type="PIRSF" id="PIRSF015730">
    <property type="entry name" value="TFAR19"/>
    <property type="match status" value="1"/>
</dbReference>
<dbReference type="NCBIfam" id="NF003268">
    <property type="entry name" value="PRK04239.1"/>
    <property type="match status" value="1"/>
</dbReference>
<comment type="similarity">
    <text evidence="1 3">Belongs to the PDCD5 family.</text>
</comment>
<dbReference type="EMBL" id="DTLS01000025">
    <property type="protein sequence ID" value="HGZ59723.1"/>
    <property type="molecule type" value="Genomic_DNA"/>
</dbReference>
<dbReference type="PANTHER" id="PTHR10840:SF0">
    <property type="entry name" value="PROGRAMMED CELL DEATH PROTEIN 5"/>
    <property type="match status" value="1"/>
</dbReference>
<gene>
    <name evidence="5" type="ORF">ENW83_00750</name>
</gene>
<dbReference type="InterPro" id="IPR022889">
    <property type="entry name" value="DNA_bind_arc"/>
</dbReference>
<proteinExistence type="inferred from homology"/>
<sequence length="116" mass="13972">MGEDIYDDELAEIQRRKLLELQRRMASEEERKRRAELEAQKQEILRRILTPEARDRLNNVKLVRPEIAQLIEEQLIMLAQSGRIAEPITDEQLREILQDIYSKSRKDYNIRIREKD</sequence>
<dbReference type="InterPro" id="IPR036883">
    <property type="entry name" value="PDCD5-like_sf"/>
</dbReference>